<dbReference type="InterPro" id="IPR041479">
    <property type="entry name" value="TetR_CgmR_C"/>
</dbReference>
<keyword evidence="2 4" id="KW-0238">DNA-binding</keyword>
<keyword evidence="3" id="KW-0804">Transcription</keyword>
<name>A0ABU1F8L4_9RHOB</name>
<dbReference type="PANTHER" id="PTHR47506:SF1">
    <property type="entry name" value="HTH-TYPE TRANSCRIPTIONAL REGULATOR YJDC"/>
    <property type="match status" value="1"/>
</dbReference>
<evidence type="ECO:0000256" key="4">
    <source>
        <dbReference type="PROSITE-ProRule" id="PRU00335"/>
    </source>
</evidence>
<reference evidence="6 7" key="1">
    <citation type="submission" date="2023-09" db="EMBL/GenBank/DDBJ databases">
        <title>Xinfangfangia sedmenti sp. nov., isolated the sedment.</title>
        <authorList>
            <person name="Xu L."/>
        </authorList>
    </citation>
    <scope>NUCLEOTIDE SEQUENCE [LARGE SCALE GENOMIC DNA]</scope>
    <source>
        <strain evidence="6 7">LG-4</strain>
    </source>
</reference>
<gene>
    <name evidence="6" type="ORF">RGD00_11420</name>
</gene>
<organism evidence="6 7">
    <name type="scientific">Ruixingdingia sedimenti</name>
    <dbReference type="NCBI Taxonomy" id="3073604"/>
    <lineage>
        <taxon>Bacteria</taxon>
        <taxon>Pseudomonadati</taxon>
        <taxon>Pseudomonadota</taxon>
        <taxon>Alphaproteobacteria</taxon>
        <taxon>Rhodobacterales</taxon>
        <taxon>Paracoccaceae</taxon>
        <taxon>Ruixingdingia</taxon>
    </lineage>
</organism>
<keyword evidence="1" id="KW-0805">Transcription regulation</keyword>
<comment type="caution">
    <text evidence="6">The sequence shown here is derived from an EMBL/GenBank/DDBJ whole genome shotgun (WGS) entry which is preliminary data.</text>
</comment>
<protein>
    <submittedName>
        <fullName evidence="6">TetR/AcrR family transcriptional regulator</fullName>
    </submittedName>
</protein>
<dbReference type="InterPro" id="IPR001647">
    <property type="entry name" value="HTH_TetR"/>
</dbReference>
<dbReference type="PANTHER" id="PTHR47506">
    <property type="entry name" value="TRANSCRIPTIONAL REGULATORY PROTEIN"/>
    <property type="match status" value="1"/>
</dbReference>
<dbReference type="Pfam" id="PF17937">
    <property type="entry name" value="TetR_C_28"/>
    <property type="match status" value="1"/>
</dbReference>
<dbReference type="Gene3D" id="1.10.357.10">
    <property type="entry name" value="Tetracycline Repressor, domain 2"/>
    <property type="match status" value="1"/>
</dbReference>
<dbReference type="EMBL" id="JAVKPH010000011">
    <property type="protein sequence ID" value="MDR5653220.1"/>
    <property type="molecule type" value="Genomic_DNA"/>
</dbReference>
<accession>A0ABU1F8L4</accession>
<feature type="DNA-binding region" description="H-T-H motif" evidence="4">
    <location>
        <begin position="29"/>
        <end position="48"/>
    </location>
</feature>
<sequence>MRQEKISTRQKLLRAAEELAAETGAGHLSLEAVAARAGVSKGGLLYHFRSKAELLEAMVADYMERAAAMLGEPGRSARPDGVLSAYLDIVEDECRRHPDPPAGLLAALAEDPGMLDPLRRWERDFLARIRANASDPALAALAFLAMHGLRNMRLLNIDAVDDATRAEVLAWLRARLAPQG</sequence>
<evidence type="ECO:0000259" key="5">
    <source>
        <dbReference type="PROSITE" id="PS50977"/>
    </source>
</evidence>
<dbReference type="SUPFAM" id="SSF46689">
    <property type="entry name" value="Homeodomain-like"/>
    <property type="match status" value="1"/>
</dbReference>
<dbReference type="Pfam" id="PF00440">
    <property type="entry name" value="TetR_N"/>
    <property type="match status" value="1"/>
</dbReference>
<evidence type="ECO:0000256" key="3">
    <source>
        <dbReference type="ARBA" id="ARBA00023163"/>
    </source>
</evidence>
<evidence type="ECO:0000256" key="2">
    <source>
        <dbReference type="ARBA" id="ARBA00023125"/>
    </source>
</evidence>
<evidence type="ECO:0000313" key="7">
    <source>
        <dbReference type="Proteomes" id="UP001247754"/>
    </source>
</evidence>
<keyword evidence="7" id="KW-1185">Reference proteome</keyword>
<dbReference type="Proteomes" id="UP001247754">
    <property type="component" value="Unassembled WGS sequence"/>
</dbReference>
<dbReference type="InterPro" id="IPR009057">
    <property type="entry name" value="Homeodomain-like_sf"/>
</dbReference>
<proteinExistence type="predicted"/>
<feature type="domain" description="HTH tetR-type" evidence="5">
    <location>
        <begin position="6"/>
        <end position="66"/>
    </location>
</feature>
<dbReference type="RefSeq" id="WP_310457462.1">
    <property type="nucleotide sequence ID" value="NZ_JAVKPH010000011.1"/>
</dbReference>
<dbReference type="PROSITE" id="PS50977">
    <property type="entry name" value="HTH_TETR_2"/>
    <property type="match status" value="1"/>
</dbReference>
<dbReference type="PRINTS" id="PR00455">
    <property type="entry name" value="HTHTETR"/>
</dbReference>
<evidence type="ECO:0000313" key="6">
    <source>
        <dbReference type="EMBL" id="MDR5653220.1"/>
    </source>
</evidence>
<evidence type="ECO:0000256" key="1">
    <source>
        <dbReference type="ARBA" id="ARBA00023015"/>
    </source>
</evidence>